<comment type="function">
    <text evidence="9">Component of the spliceosomal U1 snRNP, which is essential for recognition of the pre-mRNA 5' splice-site and the subsequent assembly of the spliceosome. U1-C is directly involved in initial 5' splice-site recognition for both constitutive and regulated alternative splicing. The interaction with the 5' splice-site seems to precede base-pairing between the pre-mRNA and the U1 snRNA. Stimulates commitment or early (E) complex formation by stabilizing the base pairing of the 5' end of the U1 snRNA and the 5' splice-site region.</text>
</comment>
<dbReference type="PROSITE" id="PS50171">
    <property type="entry name" value="ZF_MATRIN"/>
    <property type="match status" value="1"/>
</dbReference>
<keyword evidence="3 9" id="KW-0863">Zinc-finger</keyword>
<comment type="function">
    <text evidence="10">Component of the U1 snRNP, which is essential for recognition of the pre-mRNA 5' splice-site and the subsequent assembly of the spliceosome. U1-C is directly involved in initial 5' splice-site recognition for both constitutive and regulated alternative splicing. The interaction with the 5' splice-site seems to precede base-pairing between the pre-mRNA and the U1 snRNA.</text>
</comment>
<evidence type="ECO:0000256" key="5">
    <source>
        <dbReference type="ARBA" id="ARBA00022884"/>
    </source>
</evidence>
<dbReference type="PANTHER" id="PTHR31148">
    <property type="entry name" value="U1 SMALL NUCLEAR RIBONUCLEOPROTEIN C"/>
    <property type="match status" value="1"/>
</dbReference>
<comment type="subunit">
    <text evidence="9">U1 snRNP is composed of the 7 core Sm proteins B/B', D1, D2, D3, E, F and G that assemble in a heptameric protein ring on the Sm site of the small nuclear RNA to form the core snRNP, and at least 3 U1 snRNP-specific proteins U1-70K, U1-A and U1-C. U1-C interacts with U1 snRNA and the 5' splice-site region of the pre-mRNA.</text>
</comment>
<dbReference type="GO" id="GO:0000243">
    <property type="term" value="C:commitment complex"/>
    <property type="evidence" value="ECO:0007669"/>
    <property type="project" value="UniProtKB-UniRule"/>
</dbReference>
<keyword evidence="4 9" id="KW-0862">Zinc</keyword>
<dbReference type="GO" id="GO:0030627">
    <property type="term" value="F:pre-mRNA 5'-splice site binding"/>
    <property type="evidence" value="ECO:0007669"/>
    <property type="project" value="InterPro"/>
</dbReference>
<evidence type="ECO:0000313" key="13">
    <source>
        <dbReference type="Proteomes" id="UP001432027"/>
    </source>
</evidence>
<dbReference type="GO" id="GO:0000387">
    <property type="term" value="P:spliceosomal snRNP assembly"/>
    <property type="evidence" value="ECO:0007669"/>
    <property type="project" value="UniProtKB-UniRule"/>
</dbReference>
<comment type="subunit">
    <text evidence="8">Component of the U1 snRNP. The U1 snRNP is composed of the U1 snRNA and the 7 core Sm proteins SNRPB, SNRPD1, SNRPD2, SNRPD3, SNRPE, SNRPF and SNRPG that assemble in a heptameric protein ring on the Sm site of the small nuclear RNA to form the core snRNP, and at least 3 U1 snRNP-specific proteins SNRNP70/U1-70K, SNRPA/U1-A and SNRPC/U1-C. SNRPC/U1-C interacts with U1 snRNA and the 5' splice-site region of the pre-mRNA. Interacts (via N-terminus) with TIA1 (via C-terminus); thereby promoting spliceosomal U1 snRNP recruitment to 5' splice sites.</text>
</comment>
<evidence type="ECO:0000256" key="9">
    <source>
        <dbReference type="HAMAP-Rule" id="MF_03153"/>
    </source>
</evidence>
<feature type="domain" description="Matrin-type" evidence="11">
    <location>
        <begin position="4"/>
        <end position="36"/>
    </location>
</feature>
<keyword evidence="7 9" id="KW-0687">Ribonucleoprotein</keyword>
<dbReference type="GO" id="GO:0000395">
    <property type="term" value="P:mRNA 5'-splice site recognition"/>
    <property type="evidence" value="ECO:0007669"/>
    <property type="project" value="UniProtKB-UniRule"/>
</dbReference>
<name>A0AAV5UMU0_9BILA</name>
<reference evidence="12" key="1">
    <citation type="submission" date="2023-10" db="EMBL/GenBank/DDBJ databases">
        <title>Genome assembly of Pristionchus species.</title>
        <authorList>
            <person name="Yoshida K."/>
            <person name="Sommer R.J."/>
        </authorList>
    </citation>
    <scope>NUCLEOTIDE SEQUENCE</scope>
    <source>
        <strain evidence="12">RS0144</strain>
    </source>
</reference>
<evidence type="ECO:0000256" key="6">
    <source>
        <dbReference type="ARBA" id="ARBA00023242"/>
    </source>
</evidence>
<dbReference type="InterPro" id="IPR013085">
    <property type="entry name" value="U1-CZ_Znf_C2H2"/>
</dbReference>
<evidence type="ECO:0000256" key="10">
    <source>
        <dbReference type="PIRNR" id="PIRNR037969"/>
    </source>
</evidence>
<dbReference type="GO" id="GO:0030619">
    <property type="term" value="F:U1 snRNA binding"/>
    <property type="evidence" value="ECO:0007669"/>
    <property type="project" value="UniProtKB-UniRule"/>
</dbReference>
<dbReference type="PIRSF" id="PIRSF037969">
    <property type="entry name" value="U1_snRNP-C"/>
    <property type="match status" value="1"/>
</dbReference>
<dbReference type="InterPro" id="IPR017340">
    <property type="entry name" value="U1_snRNP-C"/>
</dbReference>
<gene>
    <name evidence="12" type="ORF">PENTCL1PPCAC_29699</name>
</gene>
<keyword evidence="13" id="KW-1185">Reference proteome</keyword>
<dbReference type="PANTHER" id="PTHR31148:SF1">
    <property type="entry name" value="U1 SMALL NUCLEAR RIBONUCLEOPROTEIN C"/>
    <property type="match status" value="1"/>
</dbReference>
<dbReference type="GO" id="GO:0003729">
    <property type="term" value="F:mRNA binding"/>
    <property type="evidence" value="ECO:0007669"/>
    <property type="project" value="UniProtKB-UniRule"/>
</dbReference>
<dbReference type="HAMAP" id="MF_03153">
    <property type="entry name" value="U1_C"/>
    <property type="match status" value="1"/>
</dbReference>
<comment type="similarity">
    <text evidence="9 10">Belongs to the U1 small nuclear ribonucleoprotein C family.</text>
</comment>
<evidence type="ECO:0000256" key="8">
    <source>
        <dbReference type="ARBA" id="ARBA00046357"/>
    </source>
</evidence>
<keyword evidence="6 9" id="KW-0539">Nucleus</keyword>
<evidence type="ECO:0000259" key="11">
    <source>
        <dbReference type="PROSITE" id="PS50171"/>
    </source>
</evidence>
<organism evidence="12 13">
    <name type="scientific">Pristionchus entomophagus</name>
    <dbReference type="NCBI Taxonomy" id="358040"/>
    <lineage>
        <taxon>Eukaryota</taxon>
        <taxon>Metazoa</taxon>
        <taxon>Ecdysozoa</taxon>
        <taxon>Nematoda</taxon>
        <taxon>Chromadorea</taxon>
        <taxon>Rhabditida</taxon>
        <taxon>Rhabditina</taxon>
        <taxon>Diplogasteromorpha</taxon>
        <taxon>Diplogasteroidea</taxon>
        <taxon>Neodiplogasteridae</taxon>
        <taxon>Pristionchus</taxon>
    </lineage>
</organism>
<comment type="subcellular location">
    <subcellularLocation>
        <location evidence="1 9 10">Nucleus</location>
    </subcellularLocation>
</comment>
<dbReference type="AlphaFoldDB" id="A0AAV5UMU0"/>
<dbReference type="InterPro" id="IPR036236">
    <property type="entry name" value="Znf_C2H2_sf"/>
</dbReference>
<dbReference type="InterPro" id="IPR000690">
    <property type="entry name" value="Matrin/U1-C_Znf_C2H2"/>
</dbReference>
<dbReference type="FunFam" id="3.30.160.60:FF:000059">
    <property type="entry name" value="U1 small nuclear ribonucleoprotein C"/>
    <property type="match status" value="1"/>
</dbReference>
<dbReference type="GO" id="GO:0005685">
    <property type="term" value="C:U1 snRNP"/>
    <property type="evidence" value="ECO:0007669"/>
    <property type="project" value="UniProtKB-UniRule"/>
</dbReference>
<evidence type="ECO:0000256" key="1">
    <source>
        <dbReference type="ARBA" id="ARBA00004123"/>
    </source>
</evidence>
<keyword evidence="2 9" id="KW-0479">Metal-binding</keyword>
<evidence type="ECO:0000256" key="4">
    <source>
        <dbReference type="ARBA" id="ARBA00022833"/>
    </source>
</evidence>
<protein>
    <recommendedName>
        <fullName evidence="9 10">U1 small nuclear ribonucleoprotein C</fullName>
        <shortName evidence="9 10">U1 snRNP C</shortName>
        <shortName evidence="9 10">U1-C</shortName>
        <shortName evidence="9 10">U1C</shortName>
    </recommendedName>
</protein>
<sequence>MTKFYCDYCDTFLTHDSPSVRKTHNTGRKHKDMVRNYYQKWMDQRAQQLVDATAAAFAQRGRVMSGPPGGMMPPMMGRGMMMGGMGPPMGAHPMGRGMPPFGGPPMGAMPPHYMMGRLPMGHPMGPPGGFRPPMPGAIPAPK</sequence>
<dbReference type="SUPFAM" id="SSF57667">
    <property type="entry name" value="beta-beta-alpha zinc fingers"/>
    <property type="match status" value="1"/>
</dbReference>
<comment type="caution">
    <text evidence="12">The sequence shown here is derived from an EMBL/GenBank/DDBJ whole genome shotgun (WGS) entry which is preliminary data.</text>
</comment>
<dbReference type="SMART" id="SM00451">
    <property type="entry name" value="ZnF_U1"/>
    <property type="match status" value="1"/>
</dbReference>
<dbReference type="Pfam" id="PF06220">
    <property type="entry name" value="zf-U1"/>
    <property type="match status" value="1"/>
</dbReference>
<dbReference type="Proteomes" id="UP001432027">
    <property type="component" value="Unassembled WGS sequence"/>
</dbReference>
<accession>A0AAV5UMU0</accession>
<proteinExistence type="inferred from homology"/>
<dbReference type="GO" id="GO:0008270">
    <property type="term" value="F:zinc ion binding"/>
    <property type="evidence" value="ECO:0007669"/>
    <property type="project" value="UniProtKB-UniRule"/>
</dbReference>
<keyword evidence="5 9" id="KW-0694">RNA-binding</keyword>
<evidence type="ECO:0000313" key="12">
    <source>
        <dbReference type="EMBL" id="GMT07525.1"/>
    </source>
</evidence>
<dbReference type="Gene3D" id="3.30.160.60">
    <property type="entry name" value="Classic Zinc Finger"/>
    <property type="match status" value="1"/>
</dbReference>
<evidence type="ECO:0000256" key="7">
    <source>
        <dbReference type="ARBA" id="ARBA00023274"/>
    </source>
</evidence>
<evidence type="ECO:0000256" key="3">
    <source>
        <dbReference type="ARBA" id="ARBA00022771"/>
    </source>
</evidence>
<dbReference type="InterPro" id="IPR003604">
    <property type="entry name" value="Matrin/U1-like-C_Znf_C2H2"/>
</dbReference>
<dbReference type="EMBL" id="BTSX01000006">
    <property type="protein sequence ID" value="GMT07525.1"/>
    <property type="molecule type" value="Genomic_DNA"/>
</dbReference>
<dbReference type="GO" id="GO:0071004">
    <property type="term" value="C:U2-type prespliceosome"/>
    <property type="evidence" value="ECO:0007669"/>
    <property type="project" value="UniProtKB-UniRule"/>
</dbReference>
<evidence type="ECO:0000256" key="2">
    <source>
        <dbReference type="ARBA" id="ARBA00022723"/>
    </source>
</evidence>